<gene>
    <name evidence="1" type="ORF">C4B63_17g260</name>
</gene>
<dbReference type="VEuPathDB" id="TriTrypDB:BCY84_18333"/>
<dbReference type="VEuPathDB" id="TriTrypDB:TcG_00195"/>
<dbReference type="VEuPathDB" id="TriTrypDB:TcYC6_0052610"/>
<accession>A0A2V2VNM7</accession>
<dbReference type="VEuPathDB" id="TriTrypDB:TcCL_NonESM01008"/>
<dbReference type="VEuPathDB" id="TriTrypDB:C3747_55g41"/>
<dbReference type="Proteomes" id="UP000246121">
    <property type="component" value="Unassembled WGS sequence"/>
</dbReference>
<evidence type="ECO:0000313" key="2">
    <source>
        <dbReference type="Proteomes" id="UP000246121"/>
    </source>
</evidence>
<proteinExistence type="predicted"/>
<organism evidence="1 2">
    <name type="scientific">Trypanosoma cruzi</name>
    <dbReference type="NCBI Taxonomy" id="5693"/>
    <lineage>
        <taxon>Eukaryota</taxon>
        <taxon>Discoba</taxon>
        <taxon>Euglenozoa</taxon>
        <taxon>Kinetoplastea</taxon>
        <taxon>Metakinetoplastina</taxon>
        <taxon>Trypanosomatida</taxon>
        <taxon>Trypanosomatidae</taxon>
        <taxon>Trypanosoma</taxon>
        <taxon>Schizotrypanum</taxon>
    </lineage>
</organism>
<reference evidence="1 2" key="1">
    <citation type="journal article" date="2018" name="Microb. Genom.">
        <title>Expanding an expanded genome: long-read sequencing of Trypanosoma cruzi.</title>
        <authorList>
            <person name="Berna L."/>
            <person name="Rodriguez M."/>
            <person name="Chiribao M.L."/>
            <person name="Parodi-Talice A."/>
            <person name="Pita S."/>
            <person name="Rijo G."/>
            <person name="Alvarez-Valin F."/>
            <person name="Robello C."/>
        </authorList>
    </citation>
    <scope>NUCLEOTIDE SEQUENCE [LARGE SCALE GENOMIC DNA]</scope>
    <source>
        <strain evidence="1 2">Dm28c</strain>
    </source>
</reference>
<name>A0A2V2VNM7_TRYCR</name>
<dbReference type="VEuPathDB" id="TriTrypDB:TCSYLVIO_004142"/>
<dbReference type="VEuPathDB" id="TriTrypDB:Tc_MARK_2888"/>
<dbReference type="VEuPathDB" id="TriTrypDB:TcCLB.511717.60"/>
<comment type="caution">
    <text evidence="1">The sequence shown here is derived from an EMBL/GenBank/DDBJ whole genome shotgun (WGS) entry which is preliminary data.</text>
</comment>
<dbReference type="VEuPathDB" id="TriTrypDB:ECC02_003686"/>
<dbReference type="AlphaFoldDB" id="A0A2V2VNM7"/>
<sequence length="287" mass="32027">MFAEVEFENEGGALCSAEKNGSHDSSDESRDNMTAGVVRMHRPGEVGFSCVAGTADDVESIHDARLMNGDSWLGNECHCVRCETVRVSTQLAKLRQRSSKKAMVVVLLDLDNYGFNQFRSVPTNVPANGGFDLIEHMYVWCFFGSCFSRYHGEFPSAESVCRSIPREATDTKCKQSVGRRPSVWQRLVSEGRCHFTPCGGQQQGADGVILQIARAMTHMPVIVLSGDREMLQKVCVKRRLVGKKAKREVVERDSPGNVDIINVLEHGKRFLPVWRELESKIRCVACQ</sequence>
<protein>
    <submittedName>
        <fullName evidence="1">Uncharacterized protein</fullName>
    </submittedName>
</protein>
<dbReference type="VEuPathDB" id="TriTrypDB:C4B63_17g260"/>
<dbReference type="VEuPathDB" id="TriTrypDB:TCDM_05066"/>
<evidence type="ECO:0000313" key="1">
    <source>
        <dbReference type="EMBL" id="PWU97032.1"/>
    </source>
</evidence>
<dbReference type="VEuPathDB" id="TriTrypDB:TcBrA4_0103680"/>
<dbReference type="EMBL" id="PRFA01000017">
    <property type="protein sequence ID" value="PWU97032.1"/>
    <property type="molecule type" value="Genomic_DNA"/>
</dbReference>